<protein>
    <submittedName>
        <fullName evidence="1">Uncharacterized protein</fullName>
    </submittedName>
</protein>
<evidence type="ECO:0000313" key="2">
    <source>
        <dbReference type="Proteomes" id="UP000471705"/>
    </source>
</evidence>
<organism evidence="1 2">
    <name type="scientific">Rhizobium leguminosarum</name>
    <dbReference type="NCBI Taxonomy" id="384"/>
    <lineage>
        <taxon>Bacteria</taxon>
        <taxon>Pseudomonadati</taxon>
        <taxon>Pseudomonadota</taxon>
        <taxon>Alphaproteobacteria</taxon>
        <taxon>Hyphomicrobiales</taxon>
        <taxon>Rhizobiaceae</taxon>
        <taxon>Rhizobium/Agrobacterium group</taxon>
        <taxon>Rhizobium</taxon>
    </lineage>
</organism>
<proteinExistence type="predicted"/>
<evidence type="ECO:0000313" key="1">
    <source>
        <dbReference type="EMBL" id="NEK20615.1"/>
    </source>
</evidence>
<accession>A0A7K3VTT7</accession>
<sequence>MRRRKGLTPQRQLRTRANRGTIPEKLPLVHVTATGFAREIVESGQFEVRRCKVFDRDLVYFFVLRPAYRRKDGDAKSEKINRFPFVFVVSPDAVTPFHVYPFDTGGADAGIFAAQADEFVCLEDFELEPTHSAAAGQIGWAFKSLEDYFNGELRSGLIAEVPAHETVTLGYHAIAGMARAGSNQPDKRASAIEMASSHNVPLKDNVLLAVIPRQYLDDDGRENTSFINQLKALSIEWRTYDWQPNTAPNELQEEVSRIVRRYFTDTNLLS</sequence>
<gene>
    <name evidence="1" type="ORF">GR257_38380</name>
</gene>
<dbReference type="Proteomes" id="UP000471705">
    <property type="component" value="Unassembled WGS sequence"/>
</dbReference>
<name>A0A7K3VTT7_RHILE</name>
<dbReference type="EMBL" id="WUFV01000050">
    <property type="protein sequence ID" value="NEK20615.1"/>
    <property type="molecule type" value="Genomic_DNA"/>
</dbReference>
<dbReference type="RefSeq" id="WP_164051053.1">
    <property type="nucleotide sequence ID" value="NZ_WUFV01000050.1"/>
</dbReference>
<comment type="caution">
    <text evidence="1">The sequence shown here is derived from an EMBL/GenBank/DDBJ whole genome shotgun (WGS) entry which is preliminary data.</text>
</comment>
<dbReference type="AlphaFoldDB" id="A0A7K3VTT7"/>
<reference evidence="1 2" key="1">
    <citation type="submission" date="2019-12" db="EMBL/GenBank/DDBJ databases">
        <title>Rhizobium genotypes associated with high levels of biological nitrogen fixation by grain legumes in a temperate-maritime cropping system.</title>
        <authorList>
            <person name="Maluk M."/>
            <person name="Francesc Ferrando Molina F."/>
            <person name="Lopez Del Egido L."/>
            <person name="Lafos M."/>
            <person name="Langarica-Fuentes A."/>
            <person name="Gebre Yohannes G."/>
            <person name="Young M.W."/>
            <person name="Martin P."/>
            <person name="Gantlett R."/>
            <person name="Kenicer G."/>
            <person name="Hawes C."/>
            <person name="Begg G.S."/>
            <person name="Quilliam R.S."/>
            <person name="Squire G.R."/>
            <person name="Poole P.S."/>
            <person name="Young P.W."/>
            <person name="Iannetta P.M."/>
            <person name="James E.K."/>
        </authorList>
    </citation>
    <scope>NUCLEOTIDE SEQUENCE [LARGE SCALE GENOMIC DNA]</scope>
    <source>
        <strain evidence="1 2">JHI54</strain>
    </source>
</reference>